<accession>G4CHL1</accession>
<reference evidence="1 2" key="1">
    <citation type="submission" date="2011-05" db="EMBL/GenBank/DDBJ databases">
        <authorList>
            <person name="Muzny D."/>
            <person name="Qin X."/>
            <person name="Deng J."/>
            <person name="Jiang H."/>
            <person name="Liu Y."/>
            <person name="Qu J."/>
            <person name="Song X.-Z."/>
            <person name="Zhang L."/>
            <person name="Thornton R."/>
            <person name="Coyle M."/>
            <person name="Francisco L."/>
            <person name="Jackson L."/>
            <person name="Javaid M."/>
            <person name="Korchina V."/>
            <person name="Kovar C."/>
            <person name="Mata R."/>
            <person name="Mathew T."/>
            <person name="Ngo R."/>
            <person name="Nguyen L."/>
            <person name="Nguyen N."/>
            <person name="Okwuonu G."/>
            <person name="Ongeri F."/>
            <person name="Pham C."/>
            <person name="Simmons D."/>
            <person name="Wilczek-Boney K."/>
            <person name="Hale W."/>
            <person name="Jakkamsetti A."/>
            <person name="Pham P."/>
            <person name="Ruth R."/>
            <person name="San Lucas F."/>
            <person name="Warren J."/>
            <person name="Zhang J."/>
            <person name="Zhao Z."/>
            <person name="Zhou C."/>
            <person name="Zhu D."/>
            <person name="Lee S."/>
            <person name="Bess C."/>
            <person name="Blankenburg K."/>
            <person name="Forbes L."/>
            <person name="Fu Q."/>
            <person name="Gubbala S."/>
            <person name="Hirani K."/>
            <person name="Jayaseelan J.C."/>
            <person name="Lara F."/>
            <person name="Munidasa M."/>
            <person name="Palculict T."/>
            <person name="Patil S."/>
            <person name="Pu L.-L."/>
            <person name="Saada N."/>
            <person name="Tang L."/>
            <person name="Weissenberger G."/>
            <person name="Zhu Y."/>
            <person name="Hemphill L."/>
            <person name="Shang Y."/>
            <person name="Youmans B."/>
            <person name="Ayvaz T."/>
            <person name="Ross M."/>
            <person name="Santibanez J."/>
            <person name="Aqrawi P."/>
            <person name="Gross S."/>
            <person name="Joshi V."/>
            <person name="Fowler G."/>
            <person name="Nazareth L."/>
            <person name="Reid J."/>
            <person name="Worley K."/>
            <person name="Petrosino J."/>
            <person name="Highlander S."/>
            <person name="Gibbs R."/>
        </authorList>
    </citation>
    <scope>NUCLEOTIDE SEQUENCE [LARGE SCALE GENOMIC DNA]</scope>
    <source>
        <strain evidence="1 2">871</strain>
    </source>
</reference>
<dbReference type="AlphaFoldDB" id="G4CHL1"/>
<dbReference type="Proteomes" id="UP000003019">
    <property type="component" value="Unassembled WGS sequence"/>
</dbReference>
<name>G4CHL1_9NEIS</name>
<evidence type="ECO:0000313" key="1">
    <source>
        <dbReference type="EMBL" id="EGY52676.1"/>
    </source>
</evidence>
<gene>
    <name evidence="1" type="ORF">HMPREF9371_1100</name>
</gene>
<dbReference type="EMBL" id="AGAY01000042">
    <property type="protein sequence ID" value="EGY52676.1"/>
    <property type="molecule type" value="Genomic_DNA"/>
</dbReference>
<evidence type="ECO:0000313" key="2">
    <source>
        <dbReference type="Proteomes" id="UP000003019"/>
    </source>
</evidence>
<proteinExistence type="predicted"/>
<dbReference type="STRING" id="1032488.HMPREF9371_1100"/>
<organism evidence="1 2">
    <name type="scientific">Neisseria shayeganii 871</name>
    <dbReference type="NCBI Taxonomy" id="1032488"/>
    <lineage>
        <taxon>Bacteria</taxon>
        <taxon>Pseudomonadati</taxon>
        <taxon>Pseudomonadota</taxon>
        <taxon>Betaproteobacteria</taxon>
        <taxon>Neisseriales</taxon>
        <taxon>Neisseriaceae</taxon>
        <taxon>Neisseria</taxon>
    </lineage>
</organism>
<protein>
    <submittedName>
        <fullName evidence="1">Uncharacterized protein</fullName>
    </submittedName>
</protein>
<sequence>MQNPHLRRISALCAARSLAYRVICLRSLRCYALNCIHIWRFCKGLSLSASPKAT</sequence>
<keyword evidence="2" id="KW-1185">Reference proteome</keyword>
<comment type="caution">
    <text evidence="1">The sequence shown here is derived from an EMBL/GenBank/DDBJ whole genome shotgun (WGS) entry which is preliminary data.</text>
</comment>
<dbReference type="HOGENOM" id="CLU_3045729_0_0_4"/>